<accession>A0AAV8NZK9</accession>
<evidence type="ECO:0000256" key="1">
    <source>
        <dbReference type="SAM" id="MobiDB-lite"/>
    </source>
</evidence>
<reference evidence="2 3" key="1">
    <citation type="submission" date="2022-12" db="EMBL/GenBank/DDBJ databases">
        <title>Chromosome-scale assembly of the Ensete ventricosum genome.</title>
        <authorList>
            <person name="Dussert Y."/>
            <person name="Stocks J."/>
            <person name="Wendawek A."/>
            <person name="Woldeyes F."/>
            <person name="Nichols R.A."/>
            <person name="Borrell J.S."/>
        </authorList>
    </citation>
    <scope>NUCLEOTIDE SEQUENCE [LARGE SCALE GENOMIC DNA]</scope>
    <source>
        <strain evidence="3">cv. Maze</strain>
        <tissue evidence="2">Seeds</tissue>
    </source>
</reference>
<evidence type="ECO:0000313" key="3">
    <source>
        <dbReference type="Proteomes" id="UP001222027"/>
    </source>
</evidence>
<comment type="caution">
    <text evidence="2">The sequence shown here is derived from an EMBL/GenBank/DDBJ whole genome shotgun (WGS) entry which is preliminary data.</text>
</comment>
<name>A0AAV8NZK9_ENSVE</name>
<feature type="region of interest" description="Disordered" evidence="1">
    <location>
        <begin position="57"/>
        <end position="87"/>
    </location>
</feature>
<dbReference type="AlphaFoldDB" id="A0AAV8NZK9"/>
<proteinExistence type="predicted"/>
<dbReference type="EMBL" id="JAQQAF010000009">
    <property type="protein sequence ID" value="KAJ8458921.1"/>
    <property type="molecule type" value="Genomic_DNA"/>
</dbReference>
<organism evidence="2 3">
    <name type="scientific">Ensete ventricosum</name>
    <name type="common">Abyssinian banana</name>
    <name type="synonym">Musa ensete</name>
    <dbReference type="NCBI Taxonomy" id="4639"/>
    <lineage>
        <taxon>Eukaryota</taxon>
        <taxon>Viridiplantae</taxon>
        <taxon>Streptophyta</taxon>
        <taxon>Embryophyta</taxon>
        <taxon>Tracheophyta</taxon>
        <taxon>Spermatophyta</taxon>
        <taxon>Magnoliopsida</taxon>
        <taxon>Liliopsida</taxon>
        <taxon>Zingiberales</taxon>
        <taxon>Musaceae</taxon>
        <taxon>Ensete</taxon>
    </lineage>
</organism>
<dbReference type="Proteomes" id="UP001222027">
    <property type="component" value="Unassembled WGS sequence"/>
</dbReference>
<gene>
    <name evidence="2" type="ORF">OPV22_031847</name>
</gene>
<evidence type="ECO:0000313" key="2">
    <source>
        <dbReference type="EMBL" id="KAJ8458921.1"/>
    </source>
</evidence>
<sequence length="87" mass="9844">MTCRILVNIQGLMRMTATMEVGCDVIWKEERVGYGCMFLHHGIHNLEQILHRSSKIAGKENEEATSPDRGRRGTAEMAEKNEEKAKA</sequence>
<protein>
    <submittedName>
        <fullName evidence="2">Uncharacterized protein</fullName>
    </submittedName>
</protein>
<keyword evidence="3" id="KW-1185">Reference proteome</keyword>